<evidence type="ECO:0000313" key="3">
    <source>
        <dbReference type="Proteomes" id="UP001371456"/>
    </source>
</evidence>
<dbReference type="Pfam" id="PF13963">
    <property type="entry name" value="Transpos_assoc"/>
    <property type="match status" value="1"/>
</dbReference>
<protein>
    <recommendedName>
        <fullName evidence="1">Transposase-associated domain-containing protein</fullName>
    </recommendedName>
</protein>
<feature type="domain" description="Transposase-associated" evidence="1">
    <location>
        <begin position="5"/>
        <end position="79"/>
    </location>
</feature>
<accession>A0AAN8Y3R0</accession>
<gene>
    <name evidence="2" type="ORF">RDI58_026859</name>
</gene>
<organism evidence="2 3">
    <name type="scientific">Solanum bulbocastanum</name>
    <name type="common">Wild potato</name>
    <dbReference type="NCBI Taxonomy" id="147425"/>
    <lineage>
        <taxon>Eukaryota</taxon>
        <taxon>Viridiplantae</taxon>
        <taxon>Streptophyta</taxon>
        <taxon>Embryophyta</taxon>
        <taxon>Tracheophyta</taxon>
        <taxon>Spermatophyta</taxon>
        <taxon>Magnoliopsida</taxon>
        <taxon>eudicotyledons</taxon>
        <taxon>Gunneridae</taxon>
        <taxon>Pentapetalae</taxon>
        <taxon>asterids</taxon>
        <taxon>lamiids</taxon>
        <taxon>Solanales</taxon>
        <taxon>Solanaceae</taxon>
        <taxon>Solanoideae</taxon>
        <taxon>Solaneae</taxon>
        <taxon>Solanum</taxon>
    </lineage>
</organism>
<evidence type="ECO:0000313" key="2">
    <source>
        <dbReference type="EMBL" id="KAK6775858.1"/>
    </source>
</evidence>
<evidence type="ECO:0000259" key="1">
    <source>
        <dbReference type="Pfam" id="PF13963"/>
    </source>
</evidence>
<dbReference type="EMBL" id="JBANQN010000011">
    <property type="protein sequence ID" value="KAK6775858.1"/>
    <property type="molecule type" value="Genomic_DNA"/>
</dbReference>
<dbReference type="Proteomes" id="UP001371456">
    <property type="component" value="Unassembled WGS sequence"/>
</dbReference>
<reference evidence="2 3" key="1">
    <citation type="submission" date="2024-02" db="EMBL/GenBank/DDBJ databases">
        <title>de novo genome assembly of Solanum bulbocastanum strain 11H21.</title>
        <authorList>
            <person name="Hosaka A.J."/>
        </authorList>
    </citation>
    <scope>NUCLEOTIDE SEQUENCE [LARGE SCALE GENOMIC DNA]</scope>
    <source>
        <tissue evidence="2">Young leaves</tissue>
    </source>
</reference>
<proteinExistence type="predicted"/>
<dbReference type="AlphaFoldDB" id="A0AAN8Y3R0"/>
<comment type="caution">
    <text evidence="2">The sequence shown here is derived from an EMBL/GenBank/DDBJ whole genome shotgun (WGS) entry which is preliminary data.</text>
</comment>
<name>A0AAN8Y3R0_SOLBU</name>
<dbReference type="InterPro" id="IPR029480">
    <property type="entry name" value="Transpos_assoc"/>
</dbReference>
<keyword evidence="3" id="KW-1185">Reference proteome</keyword>
<sequence>MAPSKQWMKLVDNRLDEVYFASVQKFLDYAFQRTGEEHEIQCPCIKCFNIILGTRKTVEIHLLVYGIIRNYTFWYHHGERLGEPLTEYEFEDKDGDAVEECESEDEVEELLRDLYPNLDGGSTHRL</sequence>